<accession>A0A0C9S315</accession>
<keyword evidence="5 7" id="KW-1133">Transmembrane helix</keyword>
<evidence type="ECO:0000256" key="4">
    <source>
        <dbReference type="ARBA" id="ARBA00022824"/>
    </source>
</evidence>
<evidence type="ECO:0000313" key="8">
    <source>
        <dbReference type="EMBL" id="JAG86332.1"/>
    </source>
</evidence>
<dbReference type="InterPro" id="IPR010742">
    <property type="entry name" value="RCAF1"/>
</dbReference>
<dbReference type="AlphaFoldDB" id="A0A0C9S315"/>
<sequence length="128" mass="14329">MKEKSSSLKSGTVHQQHHGDAAPFSFSKLLDPQASWDKDQLGDVLHWIRQAIGLICGLLWGAIPLVGAIWIVVFLLLSSGIVYTYYHIVLKVDEEEFGGHGTLLQEGMFASITLFLLSWIMVYSLLHF</sequence>
<keyword evidence="4" id="KW-0256">Endoplasmic reticulum</keyword>
<comment type="similarity">
    <text evidence="2">Belongs to the EMC6 family.</text>
</comment>
<dbReference type="GO" id="GO:0097250">
    <property type="term" value="P:mitochondrial respirasome assembly"/>
    <property type="evidence" value="ECO:0007669"/>
    <property type="project" value="InterPro"/>
</dbReference>
<reference evidence="8" key="1">
    <citation type="submission" date="2015-02" db="EMBL/GenBank/DDBJ databases">
        <title>A transcriptome of Wollemia nobilis - a relic of Gondwana.</title>
        <authorList>
            <person name="Chia J.Y."/>
            <person name="Leong Y.S."/>
            <person name="Abdul Karim S."/>
            <person name="Wan Azmi N."/>
            <person name="Hercus R."/>
            <person name="Croft L."/>
        </authorList>
    </citation>
    <scope>NUCLEOTIDE SEQUENCE</scope>
    <source>
        <strain evidence="8">MaeBrown</strain>
        <tissue evidence="8">Leaf</tissue>
    </source>
</reference>
<evidence type="ECO:0000256" key="2">
    <source>
        <dbReference type="ARBA" id="ARBA00009436"/>
    </source>
</evidence>
<dbReference type="Pfam" id="PF07019">
    <property type="entry name" value="EMC6"/>
    <property type="match status" value="1"/>
</dbReference>
<dbReference type="PANTHER" id="PTHR12906">
    <property type="entry name" value="PROTEIN C20ORF24 RAB5-INTERACTING PROTEIN"/>
    <property type="match status" value="1"/>
</dbReference>
<dbReference type="EMBL" id="GCHU01015840">
    <property type="protein sequence ID" value="JAG86332.1"/>
    <property type="molecule type" value="Transcribed_RNA"/>
</dbReference>
<dbReference type="GO" id="GO:0005789">
    <property type="term" value="C:endoplasmic reticulum membrane"/>
    <property type="evidence" value="ECO:0007669"/>
    <property type="project" value="UniProtKB-SubCell"/>
</dbReference>
<proteinExistence type="inferred from homology"/>
<organism evidence="8">
    <name type="scientific">Wollemia nobilis</name>
    <dbReference type="NCBI Taxonomy" id="56998"/>
    <lineage>
        <taxon>Eukaryota</taxon>
        <taxon>Viridiplantae</taxon>
        <taxon>Streptophyta</taxon>
        <taxon>Embryophyta</taxon>
        <taxon>Tracheophyta</taxon>
        <taxon>Spermatophyta</taxon>
        <taxon>Pinopsida</taxon>
        <taxon>Pinidae</taxon>
        <taxon>Conifers II</taxon>
        <taxon>Araucariales</taxon>
        <taxon>Araucariaceae</taxon>
        <taxon>Wollemia</taxon>
    </lineage>
</organism>
<comment type="subcellular location">
    <subcellularLocation>
        <location evidence="1">Endoplasmic reticulum membrane</location>
        <topology evidence="1">Multi-pass membrane protein</topology>
    </subcellularLocation>
</comment>
<keyword evidence="3 7" id="KW-0812">Transmembrane</keyword>
<name>A0A0C9S315_9CONI</name>
<dbReference type="PANTHER" id="PTHR12906:SF0">
    <property type="entry name" value="GEL COMPLEX SUBUNIT OPTI"/>
    <property type="match status" value="1"/>
</dbReference>
<dbReference type="InterPro" id="IPR029008">
    <property type="entry name" value="EMC6-like"/>
</dbReference>
<evidence type="ECO:0000256" key="1">
    <source>
        <dbReference type="ARBA" id="ARBA00004477"/>
    </source>
</evidence>
<evidence type="ECO:0000256" key="7">
    <source>
        <dbReference type="SAM" id="Phobius"/>
    </source>
</evidence>
<evidence type="ECO:0000256" key="3">
    <source>
        <dbReference type="ARBA" id="ARBA00022692"/>
    </source>
</evidence>
<dbReference type="GO" id="GO:0005739">
    <property type="term" value="C:mitochondrion"/>
    <property type="evidence" value="ECO:0007669"/>
    <property type="project" value="GOC"/>
</dbReference>
<evidence type="ECO:0000256" key="5">
    <source>
        <dbReference type="ARBA" id="ARBA00022989"/>
    </source>
</evidence>
<keyword evidence="6 7" id="KW-0472">Membrane</keyword>
<protein>
    <submittedName>
        <fullName evidence="8">TSA: Wollemia nobilis Ref_Wollemi_Transcript_15930_1025 transcribed RNA sequence</fullName>
    </submittedName>
</protein>
<feature type="transmembrane region" description="Helical" evidence="7">
    <location>
        <begin position="108"/>
        <end position="126"/>
    </location>
</feature>
<evidence type="ECO:0000256" key="6">
    <source>
        <dbReference type="ARBA" id="ARBA00023136"/>
    </source>
</evidence>
<feature type="transmembrane region" description="Helical" evidence="7">
    <location>
        <begin position="58"/>
        <end position="88"/>
    </location>
</feature>